<evidence type="ECO:0000256" key="6">
    <source>
        <dbReference type="SAM" id="Phobius"/>
    </source>
</evidence>
<sequence>MQNYEWYSTLIKPEWAPSASVFGPVWSVLYVIIAITFFTVFYRAAKGTLPRKIALPFALNLVFNFAFTPLQFGLQDNFLAALDILLVLATLIWSLLAIYPRAKWITLANVPYFLWVLFATILQFTITWLNL</sequence>
<feature type="transmembrane region" description="Helical" evidence="6">
    <location>
        <begin position="53"/>
        <end position="72"/>
    </location>
</feature>
<dbReference type="PANTHER" id="PTHR10057">
    <property type="entry name" value="PERIPHERAL-TYPE BENZODIAZEPINE RECEPTOR"/>
    <property type="match status" value="1"/>
</dbReference>
<comment type="similarity">
    <text evidence="2">Belongs to the TspO/BZRP family.</text>
</comment>
<dbReference type="PANTHER" id="PTHR10057:SF0">
    <property type="entry name" value="TRANSLOCATOR PROTEIN"/>
    <property type="match status" value="1"/>
</dbReference>
<accession>A0A1G2U8J3</accession>
<evidence type="ECO:0000313" key="7">
    <source>
        <dbReference type="EMBL" id="OHB05322.1"/>
    </source>
</evidence>
<proteinExistence type="inferred from homology"/>
<dbReference type="CDD" id="cd15904">
    <property type="entry name" value="TSPO_MBR"/>
    <property type="match status" value="1"/>
</dbReference>
<organism evidence="7 8">
    <name type="scientific">Candidatus Zambryskibacteria bacterium RIFCSPLOWO2_01_FULL_47_14</name>
    <dbReference type="NCBI Taxonomy" id="1802763"/>
    <lineage>
        <taxon>Bacteria</taxon>
        <taxon>Candidatus Zambryskiibacteriota</taxon>
    </lineage>
</organism>
<dbReference type="EMBL" id="MHWG01000020">
    <property type="protein sequence ID" value="OHB05322.1"/>
    <property type="molecule type" value="Genomic_DNA"/>
</dbReference>
<keyword evidence="3 6" id="KW-0812">Transmembrane</keyword>
<comment type="caution">
    <text evidence="7">The sequence shown here is derived from an EMBL/GenBank/DDBJ whole genome shotgun (WGS) entry which is preliminary data.</text>
</comment>
<dbReference type="InterPro" id="IPR038330">
    <property type="entry name" value="TspO/MBR-related_sf"/>
</dbReference>
<reference evidence="7 8" key="1">
    <citation type="journal article" date="2016" name="Nat. Commun.">
        <title>Thousands of microbial genomes shed light on interconnected biogeochemical processes in an aquifer system.</title>
        <authorList>
            <person name="Anantharaman K."/>
            <person name="Brown C.T."/>
            <person name="Hug L.A."/>
            <person name="Sharon I."/>
            <person name="Castelle C.J."/>
            <person name="Probst A.J."/>
            <person name="Thomas B.C."/>
            <person name="Singh A."/>
            <person name="Wilkins M.J."/>
            <person name="Karaoz U."/>
            <person name="Brodie E.L."/>
            <person name="Williams K.H."/>
            <person name="Hubbard S.S."/>
            <person name="Banfield J.F."/>
        </authorList>
    </citation>
    <scope>NUCLEOTIDE SEQUENCE [LARGE SCALE GENOMIC DNA]</scope>
</reference>
<evidence type="ECO:0000313" key="8">
    <source>
        <dbReference type="Proteomes" id="UP000177068"/>
    </source>
</evidence>
<evidence type="ECO:0000256" key="4">
    <source>
        <dbReference type="ARBA" id="ARBA00022989"/>
    </source>
</evidence>
<dbReference type="GO" id="GO:0016020">
    <property type="term" value="C:membrane"/>
    <property type="evidence" value="ECO:0007669"/>
    <property type="project" value="UniProtKB-SubCell"/>
</dbReference>
<dbReference type="AlphaFoldDB" id="A0A1G2U8J3"/>
<dbReference type="Proteomes" id="UP000177068">
    <property type="component" value="Unassembled WGS sequence"/>
</dbReference>
<feature type="transmembrane region" description="Helical" evidence="6">
    <location>
        <begin position="78"/>
        <end position="98"/>
    </location>
</feature>
<evidence type="ECO:0000256" key="1">
    <source>
        <dbReference type="ARBA" id="ARBA00004141"/>
    </source>
</evidence>
<comment type="subcellular location">
    <subcellularLocation>
        <location evidence="1">Membrane</location>
        <topology evidence="1">Multi-pass membrane protein</topology>
    </subcellularLocation>
</comment>
<keyword evidence="5 6" id="KW-0472">Membrane</keyword>
<feature type="transmembrane region" description="Helical" evidence="6">
    <location>
        <begin position="20"/>
        <end position="41"/>
    </location>
</feature>
<evidence type="ECO:0000256" key="5">
    <source>
        <dbReference type="ARBA" id="ARBA00023136"/>
    </source>
</evidence>
<dbReference type="InterPro" id="IPR004307">
    <property type="entry name" value="TspO_MBR"/>
</dbReference>
<gene>
    <name evidence="7" type="ORF">A3A26_01910</name>
</gene>
<dbReference type="PIRSF" id="PIRSF005859">
    <property type="entry name" value="PBR"/>
    <property type="match status" value="1"/>
</dbReference>
<dbReference type="FunFam" id="1.20.1260.100:FF:000001">
    <property type="entry name" value="translocator protein 2"/>
    <property type="match status" value="1"/>
</dbReference>
<evidence type="ECO:0000256" key="3">
    <source>
        <dbReference type="ARBA" id="ARBA00022692"/>
    </source>
</evidence>
<dbReference type="Gene3D" id="1.20.1260.100">
    <property type="entry name" value="TspO/MBR protein"/>
    <property type="match status" value="1"/>
</dbReference>
<name>A0A1G2U8J3_9BACT</name>
<keyword evidence="4 6" id="KW-1133">Transmembrane helix</keyword>
<dbReference type="Pfam" id="PF03073">
    <property type="entry name" value="TspO_MBR"/>
    <property type="match status" value="1"/>
</dbReference>
<protein>
    <submittedName>
        <fullName evidence="7">TspO protein</fullName>
    </submittedName>
</protein>
<feature type="transmembrane region" description="Helical" evidence="6">
    <location>
        <begin position="110"/>
        <end position="129"/>
    </location>
</feature>
<evidence type="ECO:0000256" key="2">
    <source>
        <dbReference type="ARBA" id="ARBA00007524"/>
    </source>
</evidence>
<dbReference type="GO" id="GO:0033013">
    <property type="term" value="P:tetrapyrrole metabolic process"/>
    <property type="evidence" value="ECO:0007669"/>
    <property type="project" value="UniProtKB-ARBA"/>
</dbReference>